<evidence type="ECO:0000313" key="3">
    <source>
        <dbReference type="EMBL" id="SDD12937.1"/>
    </source>
</evidence>
<feature type="chain" id="PRO_5011637560" evidence="1">
    <location>
        <begin position="30"/>
        <end position="277"/>
    </location>
</feature>
<gene>
    <name evidence="3" type="ORF">SAMN05192589_104368</name>
</gene>
<dbReference type="InterPro" id="IPR016147">
    <property type="entry name" value="Pili_assmbl_chaperone_N"/>
</dbReference>
<keyword evidence="4" id="KW-1185">Reference proteome</keyword>
<proteinExistence type="predicted"/>
<evidence type="ECO:0000256" key="1">
    <source>
        <dbReference type="SAM" id="SignalP"/>
    </source>
</evidence>
<dbReference type="InterPro" id="IPR013783">
    <property type="entry name" value="Ig-like_fold"/>
</dbReference>
<organism evidence="3 4">
    <name type="scientific">Paracidovorax valerianellae</name>
    <dbReference type="NCBI Taxonomy" id="187868"/>
    <lineage>
        <taxon>Bacteria</taxon>
        <taxon>Pseudomonadati</taxon>
        <taxon>Pseudomonadota</taxon>
        <taxon>Betaproteobacteria</taxon>
        <taxon>Burkholderiales</taxon>
        <taxon>Comamonadaceae</taxon>
        <taxon>Paracidovorax</taxon>
    </lineage>
</organism>
<dbReference type="EMBL" id="FMZC01000004">
    <property type="protein sequence ID" value="SDD12937.1"/>
    <property type="molecule type" value="Genomic_DNA"/>
</dbReference>
<dbReference type="InterPro" id="IPR050643">
    <property type="entry name" value="Periplasmic_pilus_chap"/>
</dbReference>
<sequence>MVTIPPFLRRLAAALAWVLAAAAAAPAGAATPIMIWPVDPVITGPQRAVALWLENRGSTPVSMQVRVFQWRQADGKDQFDAQRDVVASPPISHIPPGQRQMVRLLATHPVPPRAEQTFRVLVDELPAADAPVPEGPASIPGPPERATADAAAVAVRLQIRYAIPLFVYGPDTLPRRLADARSLIDGTAVLEPDLSWELRPQGRASQVVLTNRGPGHARITSVGWTRAGTPATPPKDVLNYVLPQSQMPLDVAAPPTPGHTLTVTVNGREAQLPRASQ</sequence>
<keyword evidence="1" id="KW-0732">Signal</keyword>
<dbReference type="GO" id="GO:0030288">
    <property type="term" value="C:outer membrane-bounded periplasmic space"/>
    <property type="evidence" value="ECO:0007669"/>
    <property type="project" value="InterPro"/>
</dbReference>
<dbReference type="AlphaFoldDB" id="A0A1G6S9Z6"/>
<name>A0A1G6S9Z6_9BURK</name>
<dbReference type="SUPFAM" id="SSF49354">
    <property type="entry name" value="PapD-like"/>
    <property type="match status" value="1"/>
</dbReference>
<dbReference type="GO" id="GO:0071555">
    <property type="term" value="P:cell wall organization"/>
    <property type="evidence" value="ECO:0007669"/>
    <property type="project" value="InterPro"/>
</dbReference>
<dbReference type="Gene3D" id="2.60.40.10">
    <property type="entry name" value="Immunoglobulins"/>
    <property type="match status" value="1"/>
</dbReference>
<protein>
    <submittedName>
        <fullName evidence="3">Fimbrial chaperone protein</fullName>
    </submittedName>
</protein>
<dbReference type="PANTHER" id="PTHR30251:SF4">
    <property type="entry name" value="SLR1668 PROTEIN"/>
    <property type="match status" value="1"/>
</dbReference>
<dbReference type="InterPro" id="IPR008962">
    <property type="entry name" value="PapD-like_sf"/>
</dbReference>
<dbReference type="Pfam" id="PF00345">
    <property type="entry name" value="PapD_N"/>
    <property type="match status" value="1"/>
</dbReference>
<accession>A0A1G6S9Z6</accession>
<feature type="domain" description="Pili assembly chaperone N-terminal" evidence="2">
    <location>
        <begin position="42"/>
        <end position="167"/>
    </location>
</feature>
<dbReference type="STRING" id="187868.SAMN05192589_104368"/>
<evidence type="ECO:0000259" key="2">
    <source>
        <dbReference type="Pfam" id="PF00345"/>
    </source>
</evidence>
<evidence type="ECO:0000313" key="4">
    <source>
        <dbReference type="Proteomes" id="UP000198781"/>
    </source>
</evidence>
<feature type="signal peptide" evidence="1">
    <location>
        <begin position="1"/>
        <end position="29"/>
    </location>
</feature>
<reference evidence="3 4" key="1">
    <citation type="submission" date="2016-10" db="EMBL/GenBank/DDBJ databases">
        <authorList>
            <person name="de Groot N.N."/>
        </authorList>
    </citation>
    <scope>NUCLEOTIDE SEQUENCE [LARGE SCALE GENOMIC DNA]</scope>
    <source>
        <strain evidence="3 4">DSM 16619</strain>
    </source>
</reference>
<dbReference type="Proteomes" id="UP000198781">
    <property type="component" value="Unassembled WGS sequence"/>
</dbReference>
<dbReference type="PANTHER" id="PTHR30251">
    <property type="entry name" value="PILUS ASSEMBLY CHAPERONE"/>
    <property type="match status" value="1"/>
</dbReference>